<keyword evidence="1" id="KW-0812">Transmembrane</keyword>
<reference evidence="2 3" key="1">
    <citation type="submission" date="2015-09" db="EMBL/GenBank/DDBJ databases">
        <authorList>
            <consortium name="Pathogen Informatics"/>
        </authorList>
    </citation>
    <scope>NUCLEOTIDE SEQUENCE [LARGE SCALE GENOMIC DNA]</scope>
    <source>
        <strain evidence="2 3">2789STDY5834914</strain>
    </source>
</reference>
<feature type="transmembrane region" description="Helical" evidence="1">
    <location>
        <begin position="12"/>
        <end position="31"/>
    </location>
</feature>
<dbReference type="EMBL" id="CZAY01000007">
    <property type="protein sequence ID" value="CUP45861.1"/>
    <property type="molecule type" value="Genomic_DNA"/>
</dbReference>
<dbReference type="InterPro" id="IPR029062">
    <property type="entry name" value="Class_I_gatase-like"/>
</dbReference>
<organism evidence="2 3">
    <name type="scientific">Dorea longicatena</name>
    <dbReference type="NCBI Taxonomy" id="88431"/>
    <lineage>
        <taxon>Bacteria</taxon>
        <taxon>Bacillati</taxon>
        <taxon>Bacillota</taxon>
        <taxon>Clostridia</taxon>
        <taxon>Lachnospirales</taxon>
        <taxon>Lachnospiraceae</taxon>
        <taxon>Dorea</taxon>
    </lineage>
</organism>
<accession>A0A174NF25</accession>
<gene>
    <name evidence="2" type="ORF">ERS852526_01195</name>
</gene>
<evidence type="ECO:0000313" key="3">
    <source>
        <dbReference type="Proteomes" id="UP000095485"/>
    </source>
</evidence>
<dbReference type="SUPFAM" id="SSF52317">
    <property type="entry name" value="Class I glutamine amidotransferase-like"/>
    <property type="match status" value="1"/>
</dbReference>
<dbReference type="RefSeq" id="WP_242859226.1">
    <property type="nucleotide sequence ID" value="NZ_CZAY01000007.1"/>
</dbReference>
<dbReference type="InterPro" id="IPR018695">
    <property type="entry name" value="DUF2194"/>
</dbReference>
<protein>
    <submittedName>
        <fullName evidence="2">Uncharacterized protein conserved in bacteria</fullName>
    </submittedName>
</protein>
<evidence type="ECO:0000256" key="1">
    <source>
        <dbReference type="SAM" id="Phobius"/>
    </source>
</evidence>
<keyword evidence="1" id="KW-1133">Transmembrane helix</keyword>
<proteinExistence type="predicted"/>
<sequence>MAGLKSLKTFPFKSMLVILGVFLMIAVFLFAERSGIQYTEKNRKVAYLSQEEVVTEQMAAKSLPKTCLVLRNSEDEASVAAWEQFQQIFKDMKVGTDVVDLQSASSIPDYHAYETVVVLLSDVSPLKENLMELCDWVSEGGNVLFALTLQKTAYSSVIEQKLGIVSSGYDNIRVDSIYFEPEFMLGGGQAYAITDPYDSAWAVQLSENAKVYARVNEKNGQPVIWENQYGKGKFVVDNFGLYEKAVRGFYAASYSLLTDVGVYPVINGSAFYLDDFPSPVPEGDGTYVKRDYGMSISDFYMDVWWPDMQELASDHNVRYTGVIIENYEDATDGTIKKQKDTRRFQYFGNMLLHQGGELGYHGYNHQPLSLSNVDYGDALPYDTWKNEAAMKKAVKELIHFGEDTFPGVSMSVYVPPSNVLSAEGREMLAKDFPEIRTIASNYFTGEFAYVQEFEVAKDGIVEQPRIISGAIIDNYMKMAALSELNMHFVNSHFIHPDDLLDEDRGAALGWEKMKGNLADYMDWLVDSAPSLRQLTGSELSGAIQRYGAVTFTKTVTERSIELKLKNFYDEAYFMVRINEGTPGEVSGGKLTHLTGNLYLLQAKEPTVTIEKLED</sequence>
<dbReference type="AlphaFoldDB" id="A0A174NF25"/>
<name>A0A174NF25_9FIRM</name>
<keyword evidence="1" id="KW-0472">Membrane</keyword>
<dbReference type="Gene3D" id="3.40.50.880">
    <property type="match status" value="1"/>
</dbReference>
<evidence type="ECO:0000313" key="2">
    <source>
        <dbReference type="EMBL" id="CUP45861.1"/>
    </source>
</evidence>
<dbReference type="Proteomes" id="UP000095485">
    <property type="component" value="Unassembled WGS sequence"/>
</dbReference>
<dbReference type="CDD" id="cd10924">
    <property type="entry name" value="CE4_COG4878"/>
    <property type="match status" value="1"/>
</dbReference>
<dbReference type="GeneID" id="96228486"/>
<dbReference type="Pfam" id="PF09960">
    <property type="entry name" value="DUF2194"/>
    <property type="match status" value="2"/>
</dbReference>